<organism evidence="2 3">
    <name type="scientific">Alectoria fallacina</name>
    <dbReference type="NCBI Taxonomy" id="1903189"/>
    <lineage>
        <taxon>Eukaryota</taxon>
        <taxon>Fungi</taxon>
        <taxon>Dikarya</taxon>
        <taxon>Ascomycota</taxon>
        <taxon>Pezizomycotina</taxon>
        <taxon>Lecanoromycetes</taxon>
        <taxon>OSLEUM clade</taxon>
        <taxon>Lecanoromycetidae</taxon>
        <taxon>Lecanorales</taxon>
        <taxon>Lecanorineae</taxon>
        <taxon>Parmeliaceae</taxon>
        <taxon>Alectoria</taxon>
    </lineage>
</organism>
<evidence type="ECO:0000256" key="1">
    <source>
        <dbReference type="SAM" id="Phobius"/>
    </source>
</evidence>
<keyword evidence="1" id="KW-0812">Transmembrane</keyword>
<sequence length="160" mass="17398">MEINSPVSFNNNSLALPPTALQPRHLPFVAFIAWARAFERLGLILALPVVVTLQCLACIALSRLFARILDNVVTIWANSPPANQIVLEAGNMRIEFGCSKEPVPLEFIAEFAASHLDAVERGFAPAFAREWWWDRAGSGRVCYAGIRVVEGGGVAVPPST</sequence>
<protein>
    <submittedName>
        <fullName evidence="2">Uncharacterized protein</fullName>
    </submittedName>
</protein>
<feature type="transmembrane region" description="Helical" evidence="1">
    <location>
        <begin position="41"/>
        <end position="61"/>
    </location>
</feature>
<keyword evidence="1" id="KW-0472">Membrane</keyword>
<keyword evidence="3" id="KW-1185">Reference proteome</keyword>
<evidence type="ECO:0000313" key="2">
    <source>
        <dbReference type="EMBL" id="CAF9942478.1"/>
    </source>
</evidence>
<evidence type="ECO:0000313" key="3">
    <source>
        <dbReference type="Proteomes" id="UP000664203"/>
    </source>
</evidence>
<name>A0A8H3J818_9LECA</name>
<dbReference type="EMBL" id="CAJPDR010000757">
    <property type="protein sequence ID" value="CAF9942478.1"/>
    <property type="molecule type" value="Genomic_DNA"/>
</dbReference>
<comment type="caution">
    <text evidence="2">The sequence shown here is derived from an EMBL/GenBank/DDBJ whole genome shotgun (WGS) entry which is preliminary data.</text>
</comment>
<dbReference type="OrthoDB" id="5395284at2759"/>
<reference evidence="2" key="1">
    <citation type="submission" date="2021-03" db="EMBL/GenBank/DDBJ databases">
        <authorList>
            <person name="Tagirdzhanova G."/>
        </authorList>
    </citation>
    <scope>NUCLEOTIDE SEQUENCE</scope>
</reference>
<dbReference type="Proteomes" id="UP000664203">
    <property type="component" value="Unassembled WGS sequence"/>
</dbReference>
<proteinExistence type="predicted"/>
<keyword evidence="1" id="KW-1133">Transmembrane helix</keyword>
<accession>A0A8H3J818</accession>
<gene>
    <name evidence="2" type="ORF">ALECFALPRED_009767</name>
</gene>
<dbReference type="AlphaFoldDB" id="A0A8H3J818"/>